<dbReference type="InterPro" id="IPR059141">
    <property type="entry name" value="Beta-prop_Nup120_160"/>
</dbReference>
<evidence type="ECO:0000313" key="8">
    <source>
        <dbReference type="EMBL" id="KAJ8920022.1"/>
    </source>
</evidence>
<evidence type="ECO:0000259" key="5">
    <source>
        <dbReference type="Pfam" id="PF23345"/>
    </source>
</evidence>
<evidence type="ECO:0000259" key="7">
    <source>
        <dbReference type="Pfam" id="PF23354"/>
    </source>
</evidence>
<keyword evidence="2" id="KW-0813">Transport</keyword>
<feature type="domain" description="Nucleoporin Nup120/160 beta-propeller" evidence="4">
    <location>
        <begin position="60"/>
        <end position="537"/>
    </location>
</feature>
<evidence type="ECO:0000259" key="4">
    <source>
        <dbReference type="Pfam" id="PF11715"/>
    </source>
</evidence>
<dbReference type="InterPro" id="IPR056547">
    <property type="entry name" value="NUP160_helical"/>
</dbReference>
<gene>
    <name evidence="8" type="ORF">NQ315_011672</name>
</gene>
<dbReference type="InterPro" id="IPR021717">
    <property type="entry name" value="Nucleoporin_Nup160"/>
</dbReference>
<dbReference type="InterPro" id="IPR056536">
    <property type="entry name" value="TPR_NUP160_C"/>
</dbReference>
<comment type="caution">
    <text evidence="8">The sequence shown here is derived from an EMBL/GenBank/DDBJ whole genome shotgun (WGS) entry which is preliminary data.</text>
</comment>
<dbReference type="PANTHER" id="PTHR21286">
    <property type="entry name" value="NUCLEAR PORE COMPLEX PROTEIN NUP160"/>
    <property type="match status" value="1"/>
</dbReference>
<sequence>MTEFTLSYREVICDKSVSETWKEITLSTGGTQSTLQDIKVTERANGYCYEDSTKHYTRNRFIYWRINYDILELIEHSLDVNLAGSRIRYRFIDTPILDGISVHEAYDNVIILVPTVCSIHRLIFPHPNRYHKQDELLGTHPDYAAPSIFCKATSLEARNPSTFYVFNNPSTANDQLPNLASSYLLADTEEAVFVLSYPSAELLLIKQNTEGQAISMELKGDSLMPKFLTGLAEKFRQKNVDGEDIVSLSFFNLDGETYMLSLCRNGHLKFWSSSKGQCVAVIDILAEVGDNVKDRVQGAMLKKAVDEVDSENILAVFLSFASGCQFHILKPILSNQQIRIVRLNTLHCLENDLIDFAVQTTRIWSAWRNEDGECVIYTASLQSNSFKSNNWIPVILETIPDANQAPPSDGESDPRQVYLQHIFSPGRIPLQIISKALSIYKRSAIITDTHLSVATLKQRICMAVENEIQSTLNGSAVNDDEYLECAEWCWQKFYSCCVQYHIASLKPLGLMLLPSVSGAVFLKKSTFSFLRPLDPLEHMMLCSNYMYKDQFINFSMLAEDMETTEDLMNLFETIVYLEQQMSEMFSHTFEKELFNLQAPDVVMEGLLEKIQSEVDCQFPTQVLNMLNQVCDLYKAIHKVLELLRYENTLANPDFEINRSAMYHFSSRLGVSMVAACLRQQALIRCEAFVNRFQICRNLLLICNILLNSKKLEWGILEAIRSVCTPEIVVLTQASYVMLWISGLPALVNLPQESSIQRLTPIKLTPVLKLRFSGACISLLELFVASSGGDEARKSFARVNCSDEALAHWHLSLLPYLNHLRHIIWPVSGDTVLAEWLLSSGQHLWLQQYVRLLSNWCEWNSCTRSFLLAASFLTNGENYKAQELFQSAAKGIFTDQLLEQRILRCEEDNPTKAYISYYLKVIQLFELHKARDCAINMANTALSIVESDDPLSATLYSIKFKHHLALKHYKLAFDSLNYNPDTERKKDNLRDLVKTLLDEKKLDILLNFTYGSMDEFFTNILLTRARATDTVNNMYYDFLYSYQVKRGPLSHRLAASVMYEQAYRLMHLNTAEALERQVKCYLAAKNALHLCKPEYAWVVRPLDPEEHAQEVILEPLAGSNKELQILKLRKQVEVVNIETIKNELVFSSAKLKLANFDTTSPTNVTSPVELVTLLNNACLFKTSLNICTTFNIPFASVFETLTKHCVLLTEQEHPSAWNWLVENDLQDLPVNRDSAADVVWQLLQEYLEKYEEPRMTVLHYVVCKKIIHMRMYIPQWLLASYKIRNASELLRLLHSCGRLEEAIELVNEYLLAALGYGKELYGFEKPLAPSALPFCLPIYAIQNLIHELHLQNSKTMEKPYVNEYENLKDVFNKYLETCARITSEICQKELPSGTIKTGMQSKVF</sequence>
<dbReference type="PANTHER" id="PTHR21286:SF0">
    <property type="entry name" value="NUCLEAR PORE COMPLEX PROTEIN NUP160"/>
    <property type="match status" value="1"/>
</dbReference>
<dbReference type="Pfam" id="PF23347">
    <property type="entry name" value="TPR_Nup160_C"/>
    <property type="match status" value="1"/>
</dbReference>
<organism evidence="8 9">
    <name type="scientific">Exocentrus adspersus</name>
    <dbReference type="NCBI Taxonomy" id="1586481"/>
    <lineage>
        <taxon>Eukaryota</taxon>
        <taxon>Metazoa</taxon>
        <taxon>Ecdysozoa</taxon>
        <taxon>Arthropoda</taxon>
        <taxon>Hexapoda</taxon>
        <taxon>Insecta</taxon>
        <taxon>Pterygota</taxon>
        <taxon>Neoptera</taxon>
        <taxon>Endopterygota</taxon>
        <taxon>Coleoptera</taxon>
        <taxon>Polyphaga</taxon>
        <taxon>Cucujiformia</taxon>
        <taxon>Chrysomeloidea</taxon>
        <taxon>Cerambycidae</taxon>
        <taxon>Lamiinae</taxon>
        <taxon>Acanthocinini</taxon>
        <taxon>Exocentrus</taxon>
    </lineage>
</organism>
<name>A0AAV8W1A1_9CUCU</name>
<accession>A0AAV8W1A1</accession>
<evidence type="ECO:0000256" key="2">
    <source>
        <dbReference type="ARBA" id="ARBA00022448"/>
    </source>
</evidence>
<dbReference type="EMBL" id="JANEYG010000015">
    <property type="protein sequence ID" value="KAJ8920022.1"/>
    <property type="molecule type" value="Genomic_DNA"/>
</dbReference>
<protein>
    <recommendedName>
        <fullName evidence="10">Nuclear pore complex protein Nup160</fullName>
    </recommendedName>
</protein>
<comment type="subcellular location">
    <subcellularLocation>
        <location evidence="1">Nucleus</location>
    </subcellularLocation>
</comment>
<proteinExistence type="predicted"/>
<feature type="domain" description="NUP160 middle TPR" evidence="7">
    <location>
        <begin position="824"/>
        <end position="1089"/>
    </location>
</feature>
<reference evidence="8 9" key="1">
    <citation type="journal article" date="2023" name="Insect Mol. Biol.">
        <title>Genome sequencing provides insights into the evolution of gene families encoding plant cell wall-degrading enzymes in longhorned beetles.</title>
        <authorList>
            <person name="Shin N.R."/>
            <person name="Okamura Y."/>
            <person name="Kirsch R."/>
            <person name="Pauchet Y."/>
        </authorList>
    </citation>
    <scope>NUCLEOTIDE SEQUENCE [LARGE SCALE GENOMIC DNA]</scope>
    <source>
        <strain evidence="8">EAD_L_NR</strain>
    </source>
</reference>
<evidence type="ECO:0008006" key="10">
    <source>
        <dbReference type="Google" id="ProtNLM"/>
    </source>
</evidence>
<dbReference type="GO" id="GO:0017056">
    <property type="term" value="F:structural constituent of nuclear pore"/>
    <property type="evidence" value="ECO:0007669"/>
    <property type="project" value="TreeGrafter"/>
</dbReference>
<keyword evidence="3" id="KW-0539">Nucleus</keyword>
<evidence type="ECO:0000256" key="1">
    <source>
        <dbReference type="ARBA" id="ARBA00004123"/>
    </source>
</evidence>
<evidence type="ECO:0000256" key="3">
    <source>
        <dbReference type="ARBA" id="ARBA00023242"/>
    </source>
</evidence>
<dbReference type="Pfam" id="PF23345">
    <property type="entry name" value="NUP160_helical"/>
    <property type="match status" value="1"/>
</dbReference>
<evidence type="ECO:0000313" key="9">
    <source>
        <dbReference type="Proteomes" id="UP001159042"/>
    </source>
</evidence>
<keyword evidence="9" id="KW-1185">Reference proteome</keyword>
<dbReference type="Pfam" id="PF23354">
    <property type="entry name" value="TPR_NUP160_120_M"/>
    <property type="match status" value="1"/>
</dbReference>
<dbReference type="GO" id="GO:0005643">
    <property type="term" value="C:nuclear pore"/>
    <property type="evidence" value="ECO:0007669"/>
    <property type="project" value="UniProtKB-ARBA"/>
</dbReference>
<evidence type="ECO:0000259" key="6">
    <source>
        <dbReference type="Pfam" id="PF23347"/>
    </source>
</evidence>
<dbReference type="InterPro" id="IPR056535">
    <property type="entry name" value="TPR_NUP160_M"/>
</dbReference>
<feature type="domain" description="NUP160 C-terminal TPR" evidence="6">
    <location>
        <begin position="1136"/>
        <end position="1386"/>
    </location>
</feature>
<dbReference type="Pfam" id="PF11715">
    <property type="entry name" value="Beta-prop_Nup120_160"/>
    <property type="match status" value="1"/>
</dbReference>
<feature type="domain" description="NUP160 helical" evidence="5">
    <location>
        <begin position="560"/>
        <end position="782"/>
    </location>
</feature>
<dbReference type="Proteomes" id="UP001159042">
    <property type="component" value="Unassembled WGS sequence"/>
</dbReference>